<proteinExistence type="predicted"/>
<gene>
    <name evidence="2" type="ORF">OHK93_002260</name>
</gene>
<accession>A0AA43TYJ8</accession>
<sequence>MAANSQAGATISQVAKEEGDNSKGSTAAQMQSNLTRERNAANATSTIASKMTTDPSSISPSDARTLQSKTTKAQGGAQPEPGSLASQAASLASANEAGTTASGGQEDTVPLTSAEQSQLDREANFEKQAAQVKGKLDADPAGLSKQEADAMHSREQRAFGGTEKGGLASQAQSQVAENEGVKK</sequence>
<reference evidence="2" key="1">
    <citation type="journal article" date="2023" name="Genome Biol. Evol.">
        <title>First Whole Genome Sequence and Flow Cytometry Genome Size Data for the Lichen-Forming Fungus Ramalina farinacea (Ascomycota).</title>
        <authorList>
            <person name="Llewellyn T."/>
            <person name="Mian S."/>
            <person name="Hill R."/>
            <person name="Leitch I.J."/>
            <person name="Gaya E."/>
        </authorList>
    </citation>
    <scope>NUCLEOTIDE SEQUENCE</scope>
    <source>
        <strain evidence="2">LIQ254RAFAR</strain>
    </source>
</reference>
<evidence type="ECO:0000313" key="2">
    <source>
        <dbReference type="EMBL" id="MDI1491055.1"/>
    </source>
</evidence>
<organism evidence="2 3">
    <name type="scientific">Ramalina farinacea</name>
    <dbReference type="NCBI Taxonomy" id="258253"/>
    <lineage>
        <taxon>Eukaryota</taxon>
        <taxon>Fungi</taxon>
        <taxon>Dikarya</taxon>
        <taxon>Ascomycota</taxon>
        <taxon>Pezizomycotina</taxon>
        <taxon>Lecanoromycetes</taxon>
        <taxon>OSLEUM clade</taxon>
        <taxon>Lecanoromycetidae</taxon>
        <taxon>Lecanorales</taxon>
        <taxon>Lecanorineae</taxon>
        <taxon>Ramalinaceae</taxon>
        <taxon>Ramalina</taxon>
    </lineage>
</organism>
<name>A0AA43TYJ8_9LECA</name>
<evidence type="ECO:0000256" key="1">
    <source>
        <dbReference type="SAM" id="MobiDB-lite"/>
    </source>
</evidence>
<feature type="compositionally biased region" description="Polar residues" evidence="1">
    <location>
        <begin position="1"/>
        <end position="13"/>
    </location>
</feature>
<keyword evidence="3" id="KW-1185">Reference proteome</keyword>
<comment type="caution">
    <text evidence="2">The sequence shown here is derived from an EMBL/GenBank/DDBJ whole genome shotgun (WGS) entry which is preliminary data.</text>
</comment>
<dbReference type="AlphaFoldDB" id="A0AA43TYJ8"/>
<feature type="compositionally biased region" description="Polar residues" evidence="1">
    <location>
        <begin position="96"/>
        <end position="117"/>
    </location>
</feature>
<evidence type="ECO:0000313" key="3">
    <source>
        <dbReference type="Proteomes" id="UP001161017"/>
    </source>
</evidence>
<feature type="region of interest" description="Disordered" evidence="1">
    <location>
        <begin position="1"/>
        <end position="183"/>
    </location>
</feature>
<feature type="compositionally biased region" description="Polar residues" evidence="1">
    <location>
        <begin position="41"/>
        <end position="73"/>
    </location>
</feature>
<feature type="compositionally biased region" description="Low complexity" evidence="1">
    <location>
        <begin position="83"/>
        <end position="94"/>
    </location>
</feature>
<dbReference type="EMBL" id="JAPUFD010000013">
    <property type="protein sequence ID" value="MDI1491055.1"/>
    <property type="molecule type" value="Genomic_DNA"/>
</dbReference>
<feature type="compositionally biased region" description="Basic and acidic residues" evidence="1">
    <location>
        <begin position="146"/>
        <end position="157"/>
    </location>
</feature>
<evidence type="ECO:0008006" key="4">
    <source>
        <dbReference type="Google" id="ProtNLM"/>
    </source>
</evidence>
<feature type="compositionally biased region" description="Polar residues" evidence="1">
    <location>
        <begin position="22"/>
        <end position="34"/>
    </location>
</feature>
<protein>
    <recommendedName>
        <fullName evidence="4">SMP domain-containing protein</fullName>
    </recommendedName>
</protein>
<dbReference type="Proteomes" id="UP001161017">
    <property type="component" value="Unassembled WGS sequence"/>
</dbReference>